<name>A0A426YLB6_ENSVE</name>
<proteinExistence type="predicted"/>
<accession>A0A426YLB6</accession>
<organism evidence="2 3">
    <name type="scientific">Ensete ventricosum</name>
    <name type="common">Abyssinian banana</name>
    <name type="synonym">Musa ensete</name>
    <dbReference type="NCBI Taxonomy" id="4639"/>
    <lineage>
        <taxon>Eukaryota</taxon>
        <taxon>Viridiplantae</taxon>
        <taxon>Streptophyta</taxon>
        <taxon>Embryophyta</taxon>
        <taxon>Tracheophyta</taxon>
        <taxon>Spermatophyta</taxon>
        <taxon>Magnoliopsida</taxon>
        <taxon>Liliopsida</taxon>
        <taxon>Zingiberales</taxon>
        <taxon>Musaceae</taxon>
        <taxon>Ensete</taxon>
    </lineage>
</organism>
<evidence type="ECO:0000313" key="2">
    <source>
        <dbReference type="EMBL" id="RRT52506.1"/>
    </source>
</evidence>
<feature type="region of interest" description="Disordered" evidence="1">
    <location>
        <begin position="1"/>
        <end position="21"/>
    </location>
</feature>
<evidence type="ECO:0000256" key="1">
    <source>
        <dbReference type="SAM" id="MobiDB-lite"/>
    </source>
</evidence>
<comment type="caution">
    <text evidence="2">The sequence shown here is derived from an EMBL/GenBank/DDBJ whole genome shotgun (WGS) entry which is preliminary data.</text>
</comment>
<evidence type="ECO:0000313" key="3">
    <source>
        <dbReference type="Proteomes" id="UP000287651"/>
    </source>
</evidence>
<dbReference type="Proteomes" id="UP000287651">
    <property type="component" value="Unassembled WGS sequence"/>
</dbReference>
<feature type="compositionally biased region" description="Basic and acidic residues" evidence="1">
    <location>
        <begin position="1"/>
        <end position="10"/>
    </location>
</feature>
<dbReference type="EMBL" id="AMZH03011635">
    <property type="protein sequence ID" value="RRT52506.1"/>
    <property type="molecule type" value="Genomic_DNA"/>
</dbReference>
<protein>
    <submittedName>
        <fullName evidence="2">Uncharacterized protein</fullName>
    </submittedName>
</protein>
<dbReference type="AlphaFoldDB" id="A0A426YLB6"/>
<reference evidence="2 3" key="1">
    <citation type="journal article" date="2014" name="Agronomy (Basel)">
        <title>A Draft Genome Sequence for Ensete ventricosum, the Drought-Tolerant Tree Against Hunger.</title>
        <authorList>
            <person name="Harrison J."/>
            <person name="Moore K.A."/>
            <person name="Paszkiewicz K."/>
            <person name="Jones T."/>
            <person name="Grant M."/>
            <person name="Ambacheew D."/>
            <person name="Muzemil S."/>
            <person name="Studholme D.J."/>
        </authorList>
    </citation>
    <scope>NUCLEOTIDE SEQUENCE [LARGE SCALE GENOMIC DNA]</scope>
</reference>
<sequence length="104" mass="11918">MKHLTEELKRQPAKAKLGSEGLGTRQEQGWVLLKKMPQCYNSSCMIRTTGELDCSKAHIRLMELDKSEDKAKSTDLKERNADSRRRIVGPWAWQRHGTAKARLP</sequence>
<gene>
    <name evidence="2" type="ORF">B296_00050416</name>
</gene>